<proteinExistence type="predicted"/>
<gene>
    <name evidence="1" type="ORF">BJL90_15875</name>
    <name evidence="2" type="ORF">CLFO_21200</name>
</gene>
<dbReference type="KEGG" id="cfm:BJL90_15875"/>
<keyword evidence="3" id="KW-1185">Reference proteome</keyword>
<reference evidence="1 3" key="1">
    <citation type="submission" date="2016-10" db="EMBL/GenBank/DDBJ databases">
        <title>Complete Genome Sequence of Acetogen Clostridium formicoaceticum ATCC 27076.</title>
        <authorList>
            <person name="Bao T."/>
            <person name="Cheng C."/>
            <person name="Zhao J."/>
            <person name="Yang S.-T."/>
            <person name="Wang J."/>
            <person name="Wang M."/>
        </authorList>
    </citation>
    <scope>NUCLEOTIDE SEQUENCE [LARGE SCALE GENOMIC DNA]</scope>
    <source>
        <strain evidence="1 3">ATCC 27076</strain>
    </source>
</reference>
<name>A0AAC9WHI4_9CLOT</name>
<accession>A0AAC9WHI4</accession>
<dbReference type="AlphaFoldDB" id="A0AAC9WHI4"/>
<evidence type="ECO:0000313" key="2">
    <source>
        <dbReference type="EMBL" id="ARE87720.1"/>
    </source>
</evidence>
<protein>
    <submittedName>
        <fullName evidence="2">Uncharacterized protein</fullName>
    </submittedName>
</protein>
<dbReference type="Proteomes" id="UP000177894">
    <property type="component" value="Chromosome"/>
</dbReference>
<organism evidence="2 4">
    <name type="scientific">Clostridium formicaceticum</name>
    <dbReference type="NCBI Taxonomy" id="1497"/>
    <lineage>
        <taxon>Bacteria</taxon>
        <taxon>Bacillati</taxon>
        <taxon>Bacillota</taxon>
        <taxon>Clostridia</taxon>
        <taxon>Eubacteriales</taxon>
        <taxon>Clostridiaceae</taxon>
        <taxon>Clostridium</taxon>
    </lineage>
</organism>
<sequence>MDDITKLQLYLNDKEGKIFSPEELQMLLDEAGCLYCAVSEGWSLIATRLNLTDTKKYTVGIESYEKAGINDQIKAALSNAEYFKAKCTCRTNAGSFILRTNAEVRT</sequence>
<evidence type="ECO:0000313" key="3">
    <source>
        <dbReference type="Proteomes" id="UP000177894"/>
    </source>
</evidence>
<dbReference type="RefSeq" id="WP_070970179.1">
    <property type="nucleotide sequence ID" value="NZ_CP017603.1"/>
</dbReference>
<evidence type="ECO:0000313" key="4">
    <source>
        <dbReference type="Proteomes" id="UP000192478"/>
    </source>
</evidence>
<dbReference type="EMBL" id="CP017603">
    <property type="protein sequence ID" value="AOY77196.1"/>
    <property type="molecule type" value="Genomic_DNA"/>
</dbReference>
<reference evidence="2 4" key="2">
    <citation type="submission" date="2017-03" db="EMBL/GenBank/DDBJ databases">
        <title>Complete sequence of Clostridium formicaceticum DSM 92.</title>
        <authorList>
            <person name="Poehlein A."/>
            <person name="Karl M."/>
            <person name="Bengelsdorf F.R."/>
            <person name="Duerre P."/>
            <person name="Daniel R."/>
        </authorList>
    </citation>
    <scope>NUCLEOTIDE SEQUENCE [LARGE SCALE GENOMIC DNA]</scope>
    <source>
        <strain evidence="2 4">DSM 92</strain>
    </source>
</reference>
<evidence type="ECO:0000313" key="1">
    <source>
        <dbReference type="EMBL" id="AOY77196.1"/>
    </source>
</evidence>
<dbReference type="Proteomes" id="UP000192478">
    <property type="component" value="Chromosome"/>
</dbReference>
<dbReference type="EMBL" id="CP020559">
    <property type="protein sequence ID" value="ARE87720.1"/>
    <property type="molecule type" value="Genomic_DNA"/>
</dbReference>